<comment type="similarity">
    <text evidence="1">Belongs to the 'GDXG' lipolytic enzyme family.</text>
</comment>
<keyword evidence="2" id="KW-0378">Hydrolase</keyword>
<dbReference type="PANTHER" id="PTHR48081:SF13">
    <property type="entry name" value="ALPHA_BETA HYDROLASE"/>
    <property type="match status" value="1"/>
</dbReference>
<proteinExistence type="inferred from homology"/>
<dbReference type="InterPro" id="IPR029058">
    <property type="entry name" value="AB_hydrolase_fold"/>
</dbReference>
<dbReference type="AlphaFoldDB" id="A0A7Z0D1Z7"/>
<sequence>MNTRRARWYRYVRHFSLPAFLAAVVVAVLVMTTTGPLDSGARAARATTHSDAEPQLARVSLSSNIRYGTASPNQSLTVCSPAASADSAAGNRPAVLEIHGGGWAHGDKSGAGWTDVCRWLATQGYVAFSLNYRLVPAARFPAQLDDVTAALRWIRTPKNAKRFAVDPHRLGVFGGSAGGNLAALLGMRGTGDLHSGTRVAAVVDLSGPIDLTAAGQRRGRPGAYLQRLELAYLHCRTFARCAQSKAASPLYAVDPSDPPVFIGGSENELVPSAQGKAFASALRAARVPHTLDLVPGHRHSIKAFDRRMRAKVAAFLNRWLG</sequence>
<feature type="domain" description="BD-FAE-like" evidence="3">
    <location>
        <begin position="88"/>
        <end position="282"/>
    </location>
</feature>
<dbReference type="GO" id="GO:0016787">
    <property type="term" value="F:hydrolase activity"/>
    <property type="evidence" value="ECO:0007669"/>
    <property type="project" value="UniProtKB-KW"/>
</dbReference>
<evidence type="ECO:0000313" key="4">
    <source>
        <dbReference type="EMBL" id="NYI67270.1"/>
    </source>
</evidence>
<evidence type="ECO:0000256" key="1">
    <source>
        <dbReference type="ARBA" id="ARBA00010515"/>
    </source>
</evidence>
<dbReference type="InterPro" id="IPR002168">
    <property type="entry name" value="Lipase_GDXG_HIS_AS"/>
</dbReference>
<evidence type="ECO:0000313" key="5">
    <source>
        <dbReference type="Proteomes" id="UP000539111"/>
    </source>
</evidence>
<dbReference type="SUPFAM" id="SSF53474">
    <property type="entry name" value="alpha/beta-Hydrolases"/>
    <property type="match status" value="1"/>
</dbReference>
<comment type="caution">
    <text evidence="4">The sequence shown here is derived from an EMBL/GenBank/DDBJ whole genome shotgun (WGS) entry which is preliminary data.</text>
</comment>
<dbReference type="PROSITE" id="PS01173">
    <property type="entry name" value="LIPASE_GDXG_HIS"/>
    <property type="match status" value="1"/>
</dbReference>
<dbReference type="Gene3D" id="3.40.50.1820">
    <property type="entry name" value="alpha/beta hydrolase"/>
    <property type="match status" value="1"/>
</dbReference>
<dbReference type="InterPro" id="IPR050300">
    <property type="entry name" value="GDXG_lipolytic_enzyme"/>
</dbReference>
<dbReference type="RefSeq" id="WP_179427129.1">
    <property type="nucleotide sequence ID" value="NZ_JACBZP010000001.1"/>
</dbReference>
<evidence type="ECO:0000256" key="2">
    <source>
        <dbReference type="ARBA" id="ARBA00022801"/>
    </source>
</evidence>
<keyword evidence="5" id="KW-1185">Reference proteome</keyword>
<protein>
    <submittedName>
        <fullName evidence="4">Acetyl esterase/lipase</fullName>
    </submittedName>
</protein>
<dbReference type="Pfam" id="PF20434">
    <property type="entry name" value="BD-FAE"/>
    <property type="match status" value="1"/>
</dbReference>
<name>A0A7Z0D1Z7_9MICO</name>
<gene>
    <name evidence="4" type="ORF">BJY26_001576</name>
</gene>
<evidence type="ECO:0000259" key="3">
    <source>
        <dbReference type="Pfam" id="PF20434"/>
    </source>
</evidence>
<reference evidence="4 5" key="1">
    <citation type="submission" date="2020-07" db="EMBL/GenBank/DDBJ databases">
        <title>Sequencing the genomes of 1000 actinobacteria strains.</title>
        <authorList>
            <person name="Klenk H.-P."/>
        </authorList>
    </citation>
    <scope>NUCLEOTIDE SEQUENCE [LARGE SCALE GENOMIC DNA]</scope>
    <source>
        <strain evidence="4 5">DSM 26341</strain>
    </source>
</reference>
<accession>A0A7Z0D1Z7</accession>
<dbReference type="PANTHER" id="PTHR48081">
    <property type="entry name" value="AB HYDROLASE SUPERFAMILY PROTEIN C4A8.06C"/>
    <property type="match status" value="1"/>
</dbReference>
<dbReference type="Proteomes" id="UP000539111">
    <property type="component" value="Unassembled WGS sequence"/>
</dbReference>
<organism evidence="4 5">
    <name type="scientific">Spelaeicoccus albus</name>
    <dbReference type="NCBI Taxonomy" id="1280376"/>
    <lineage>
        <taxon>Bacteria</taxon>
        <taxon>Bacillati</taxon>
        <taxon>Actinomycetota</taxon>
        <taxon>Actinomycetes</taxon>
        <taxon>Micrococcales</taxon>
        <taxon>Brevibacteriaceae</taxon>
        <taxon>Spelaeicoccus</taxon>
    </lineage>
</organism>
<dbReference type="InterPro" id="IPR049492">
    <property type="entry name" value="BD-FAE-like_dom"/>
</dbReference>
<dbReference type="EMBL" id="JACBZP010000001">
    <property type="protein sequence ID" value="NYI67270.1"/>
    <property type="molecule type" value="Genomic_DNA"/>
</dbReference>